<dbReference type="SUPFAM" id="SSF48403">
    <property type="entry name" value="Ankyrin repeat"/>
    <property type="match status" value="1"/>
</dbReference>
<comment type="subcellular location">
    <subcellularLocation>
        <location evidence="1">Cytoplasm</location>
        <location evidence="1">Cytoskeleton</location>
        <location evidence="1">Cilium axoneme</location>
    </subcellularLocation>
</comment>
<name>A0AAW1RT82_9CHLO</name>
<feature type="compositionally biased region" description="Low complexity" evidence="5">
    <location>
        <begin position="759"/>
        <end position="771"/>
    </location>
</feature>
<feature type="compositionally biased region" description="Basic and acidic residues" evidence="5">
    <location>
        <begin position="792"/>
        <end position="806"/>
    </location>
</feature>
<evidence type="ECO:0000259" key="6">
    <source>
        <dbReference type="PROSITE" id="PS51698"/>
    </source>
</evidence>
<feature type="compositionally biased region" description="Polar residues" evidence="5">
    <location>
        <begin position="410"/>
        <end position="440"/>
    </location>
</feature>
<dbReference type="PANTHER" id="PTHR24198">
    <property type="entry name" value="ANKYRIN REPEAT AND PROTEIN KINASE DOMAIN-CONTAINING PROTEIN"/>
    <property type="match status" value="1"/>
</dbReference>
<dbReference type="GO" id="GO:0016567">
    <property type="term" value="P:protein ubiquitination"/>
    <property type="evidence" value="ECO:0007669"/>
    <property type="project" value="InterPro"/>
</dbReference>
<dbReference type="PROSITE" id="PS51698">
    <property type="entry name" value="U_BOX"/>
    <property type="match status" value="1"/>
</dbReference>
<feature type="repeat" description="ANK" evidence="4">
    <location>
        <begin position="513"/>
        <end position="545"/>
    </location>
</feature>
<protein>
    <recommendedName>
        <fullName evidence="6">U-box domain-containing protein</fullName>
    </recommendedName>
</protein>
<evidence type="ECO:0000256" key="1">
    <source>
        <dbReference type="ARBA" id="ARBA00004430"/>
    </source>
</evidence>
<dbReference type="Pfam" id="PF04564">
    <property type="entry name" value="U-box"/>
    <property type="match status" value="1"/>
</dbReference>
<keyword evidence="2" id="KW-0677">Repeat</keyword>
<accession>A0AAW1RT82</accession>
<feature type="repeat" description="ANK" evidence="4">
    <location>
        <begin position="655"/>
        <end position="687"/>
    </location>
</feature>
<dbReference type="InterPro" id="IPR001611">
    <property type="entry name" value="Leu-rich_rpt"/>
</dbReference>
<evidence type="ECO:0000256" key="3">
    <source>
        <dbReference type="ARBA" id="ARBA00023043"/>
    </source>
</evidence>
<dbReference type="Proteomes" id="UP001438707">
    <property type="component" value="Unassembled WGS sequence"/>
</dbReference>
<dbReference type="SUPFAM" id="SSF57850">
    <property type="entry name" value="RING/U-box"/>
    <property type="match status" value="1"/>
</dbReference>
<dbReference type="InterPro" id="IPR036770">
    <property type="entry name" value="Ankyrin_rpt-contain_sf"/>
</dbReference>
<organism evidence="7 8">
    <name type="scientific">Apatococcus lobatus</name>
    <dbReference type="NCBI Taxonomy" id="904363"/>
    <lineage>
        <taxon>Eukaryota</taxon>
        <taxon>Viridiplantae</taxon>
        <taxon>Chlorophyta</taxon>
        <taxon>core chlorophytes</taxon>
        <taxon>Trebouxiophyceae</taxon>
        <taxon>Chlorellales</taxon>
        <taxon>Chlorellaceae</taxon>
        <taxon>Apatococcus</taxon>
    </lineage>
</organism>
<dbReference type="Gene3D" id="3.80.10.10">
    <property type="entry name" value="Ribonuclease Inhibitor"/>
    <property type="match status" value="2"/>
</dbReference>
<dbReference type="PANTHER" id="PTHR24198:SF165">
    <property type="entry name" value="ANKYRIN REPEAT-CONTAINING PROTEIN-RELATED"/>
    <property type="match status" value="1"/>
</dbReference>
<keyword evidence="3 4" id="KW-0040">ANK repeat</keyword>
<dbReference type="SUPFAM" id="SSF52047">
    <property type="entry name" value="RNI-like"/>
    <property type="match status" value="1"/>
</dbReference>
<evidence type="ECO:0000256" key="5">
    <source>
        <dbReference type="SAM" id="MobiDB-lite"/>
    </source>
</evidence>
<gene>
    <name evidence="7" type="ORF">WJX74_009592</name>
</gene>
<dbReference type="SMART" id="SM00504">
    <property type="entry name" value="Ubox"/>
    <property type="match status" value="1"/>
</dbReference>
<dbReference type="CDD" id="cd16664">
    <property type="entry name" value="RING-Ubox_PUB"/>
    <property type="match status" value="1"/>
</dbReference>
<feature type="repeat" description="ANK" evidence="4">
    <location>
        <begin position="584"/>
        <end position="605"/>
    </location>
</feature>
<dbReference type="SMART" id="SM00368">
    <property type="entry name" value="LRR_RI"/>
    <property type="match status" value="5"/>
</dbReference>
<sequence length="1039" mass="111856">MPHSHRGVPSHPTLALESSQRSQGQTAWPTEVCKTWSQSLHDHPLVQLELHSAHLGFLCRLPCKGLLRQQEQVQEALDLSRQLQQALSDQPARTLSQSIQAAESFGAIAILLQSFTDSHSRGYGTVVWDDRGCAILEQLLDVLHSGISLVQQTASFCRLRAYISMQSLAMALSATHGNVLTCLHGLAHLPNLPKPLGAQILTVTSQPDTRPLAVDHAHALTMAALHKCNDLHWNGSLGEAECHSRMDDLISEVFPDGFDIPELRACISDLAQGAGEEHRQKEHRQGHLLMQLSRVVQKRYQLATSRTSQSVVVTPFSQLAPTPSSGSSGPPAPPREYICPISGQPMSDPVLLAETGMTYDRASIQEWLDRGQRTCPLTHQQLRTGQMVPIFALKGLIETWAARNGVDLPSSPSVSRQEMSMQSSNHHPVGGLQQTTTSGQKHQHPQLADAGQTARTSDAPASLAASFGGLDLHASPSGVSQDKVLWEAALAGSSRDLLLAIRRGGNMEWQDASGKTPLLCAAAAGHPAIVQLLLDQGVQLEARDTNRDTVLHLAASQARLGVLTTLVSCNQAALPELLSSCNAVGNTPLHCAASIGNTACVQTLLHPTGTERHQTLDMRNHLGSTPLHVAAQQGHSAVVQLLLQAGAKCGITANGGLTPLHNACSSGDAATVSALVKAGAKRNAADQLDRQPIDLIGCHQGMEASQHAQESIIELLTETASSAGTSRTTEIITGRHPLSQSSQSDTYQEGMSVDRETSRTSFSRSTTGTSSIGWSPWETSSTDLSSRTGRSFSERRPDMRRPDGRSSKSKPPALPSTGNRRLDKLLEPLVEAGAMQTHLDLSWQKLNKDETKAVGIMLLHNTSLTHLNFRGNKPTRRGIKPLSQALTHNRTLTSLDLGETEMDHDSATLLAQSLSTSRLTHLSLWNVQLGNERARPILQALHANTHLLSLDLGSNQLGPEAGPMLSSLLGSNQTLQTLDLRLNRLGKSGIAAIAEGCMQNSSLRDLLLNNNGMPVFGLSDTKNTFKARKSAVNLRVVWS</sequence>
<proteinExistence type="predicted"/>
<dbReference type="AlphaFoldDB" id="A0AAW1RT82"/>
<feature type="compositionally biased region" description="Polar residues" evidence="5">
    <location>
        <begin position="738"/>
        <end position="749"/>
    </location>
</feature>
<feature type="compositionally biased region" description="Polar residues" evidence="5">
    <location>
        <begin position="777"/>
        <end position="791"/>
    </location>
</feature>
<feature type="repeat" description="ANK" evidence="4">
    <location>
        <begin position="622"/>
        <end position="654"/>
    </location>
</feature>
<dbReference type="Gene3D" id="3.30.40.10">
    <property type="entry name" value="Zinc/RING finger domain, C3HC4 (zinc finger)"/>
    <property type="match status" value="1"/>
</dbReference>
<dbReference type="InterPro" id="IPR045210">
    <property type="entry name" value="RING-Ubox_PUB"/>
</dbReference>
<keyword evidence="8" id="KW-1185">Reference proteome</keyword>
<dbReference type="Pfam" id="PF13516">
    <property type="entry name" value="LRR_6"/>
    <property type="match status" value="3"/>
</dbReference>
<feature type="domain" description="U-box" evidence="6">
    <location>
        <begin position="332"/>
        <end position="407"/>
    </location>
</feature>
<evidence type="ECO:0000313" key="8">
    <source>
        <dbReference type="Proteomes" id="UP001438707"/>
    </source>
</evidence>
<feature type="region of interest" description="Disordered" evidence="5">
    <location>
        <begin position="1"/>
        <end position="23"/>
    </location>
</feature>
<feature type="region of interest" description="Disordered" evidence="5">
    <location>
        <begin position="724"/>
        <end position="821"/>
    </location>
</feature>
<dbReference type="EMBL" id="JALJOS010000007">
    <property type="protein sequence ID" value="KAK9836855.1"/>
    <property type="molecule type" value="Genomic_DNA"/>
</dbReference>
<dbReference type="InterPro" id="IPR002110">
    <property type="entry name" value="Ankyrin_rpt"/>
</dbReference>
<dbReference type="InterPro" id="IPR003613">
    <property type="entry name" value="Ubox_domain"/>
</dbReference>
<feature type="region of interest" description="Disordered" evidence="5">
    <location>
        <begin position="408"/>
        <end position="459"/>
    </location>
</feature>
<dbReference type="PRINTS" id="PR01415">
    <property type="entry name" value="ANKYRIN"/>
</dbReference>
<evidence type="ECO:0000313" key="7">
    <source>
        <dbReference type="EMBL" id="KAK9836855.1"/>
    </source>
</evidence>
<dbReference type="GO" id="GO:0004842">
    <property type="term" value="F:ubiquitin-protein transferase activity"/>
    <property type="evidence" value="ECO:0007669"/>
    <property type="project" value="InterPro"/>
</dbReference>
<evidence type="ECO:0000256" key="4">
    <source>
        <dbReference type="PROSITE-ProRule" id="PRU00023"/>
    </source>
</evidence>
<reference evidence="7 8" key="1">
    <citation type="journal article" date="2024" name="Nat. Commun.">
        <title>Phylogenomics reveals the evolutionary origins of lichenization in chlorophyte algae.</title>
        <authorList>
            <person name="Puginier C."/>
            <person name="Libourel C."/>
            <person name="Otte J."/>
            <person name="Skaloud P."/>
            <person name="Haon M."/>
            <person name="Grisel S."/>
            <person name="Petersen M."/>
            <person name="Berrin J.G."/>
            <person name="Delaux P.M."/>
            <person name="Dal Grande F."/>
            <person name="Keller J."/>
        </authorList>
    </citation>
    <scope>NUCLEOTIDE SEQUENCE [LARGE SCALE GENOMIC DNA]</scope>
    <source>
        <strain evidence="7 8">SAG 2145</strain>
    </source>
</reference>
<dbReference type="Pfam" id="PF12796">
    <property type="entry name" value="Ank_2"/>
    <property type="match status" value="2"/>
</dbReference>
<dbReference type="SMART" id="SM00248">
    <property type="entry name" value="ANK"/>
    <property type="match status" value="5"/>
</dbReference>
<evidence type="ECO:0000256" key="2">
    <source>
        <dbReference type="ARBA" id="ARBA00022737"/>
    </source>
</evidence>
<dbReference type="PROSITE" id="PS50088">
    <property type="entry name" value="ANK_REPEAT"/>
    <property type="match status" value="4"/>
</dbReference>
<comment type="caution">
    <text evidence="7">The sequence shown here is derived from an EMBL/GenBank/DDBJ whole genome shotgun (WGS) entry which is preliminary data.</text>
</comment>
<dbReference type="InterPro" id="IPR013083">
    <property type="entry name" value="Znf_RING/FYVE/PHD"/>
</dbReference>
<dbReference type="PROSITE" id="PS50297">
    <property type="entry name" value="ANK_REP_REGION"/>
    <property type="match status" value="4"/>
</dbReference>
<dbReference type="Gene3D" id="1.25.40.20">
    <property type="entry name" value="Ankyrin repeat-containing domain"/>
    <property type="match status" value="3"/>
</dbReference>
<dbReference type="GO" id="GO:0005930">
    <property type="term" value="C:axoneme"/>
    <property type="evidence" value="ECO:0007669"/>
    <property type="project" value="UniProtKB-SubCell"/>
</dbReference>
<dbReference type="Pfam" id="PF00023">
    <property type="entry name" value="Ank"/>
    <property type="match status" value="1"/>
</dbReference>
<dbReference type="InterPro" id="IPR032675">
    <property type="entry name" value="LRR_dom_sf"/>
</dbReference>